<dbReference type="SUPFAM" id="SSF63562">
    <property type="entry name" value="RPB6/omega subunit-like"/>
    <property type="match status" value="1"/>
</dbReference>
<dbReference type="EMBL" id="LR798231">
    <property type="protein sequence ID" value="CAB5208774.1"/>
    <property type="molecule type" value="Genomic_DNA"/>
</dbReference>
<dbReference type="InterPro" id="IPR006110">
    <property type="entry name" value="Pol_omega/Rpo6/RPB6"/>
</dbReference>
<evidence type="ECO:0000256" key="5">
    <source>
        <dbReference type="ARBA" id="ARBA00022695"/>
    </source>
</evidence>
<evidence type="ECO:0000313" key="9">
    <source>
        <dbReference type="EMBL" id="CAB5208774.1"/>
    </source>
</evidence>
<evidence type="ECO:0000256" key="4">
    <source>
        <dbReference type="ARBA" id="ARBA00022679"/>
    </source>
</evidence>
<gene>
    <name evidence="9" type="ORF">UFOVP181_163</name>
    <name evidence="8" type="ORF">UFOVP57_476</name>
</gene>
<dbReference type="GO" id="GO:0003677">
    <property type="term" value="F:DNA binding"/>
    <property type="evidence" value="ECO:0007669"/>
    <property type="project" value="InterPro"/>
</dbReference>
<dbReference type="GO" id="GO:0000428">
    <property type="term" value="C:DNA-directed RNA polymerase complex"/>
    <property type="evidence" value="ECO:0007669"/>
    <property type="project" value="UniProtKB-KW"/>
</dbReference>
<proteinExistence type="inferred from homology"/>
<comment type="catalytic activity">
    <reaction evidence="7">
        <text>RNA(n) + a ribonucleoside 5'-triphosphate = RNA(n+1) + diphosphate</text>
        <dbReference type="Rhea" id="RHEA:21248"/>
        <dbReference type="Rhea" id="RHEA-COMP:14527"/>
        <dbReference type="Rhea" id="RHEA-COMP:17342"/>
        <dbReference type="ChEBI" id="CHEBI:33019"/>
        <dbReference type="ChEBI" id="CHEBI:61557"/>
        <dbReference type="ChEBI" id="CHEBI:140395"/>
        <dbReference type="EC" id="2.7.7.6"/>
    </reaction>
</comment>
<keyword evidence="3 8" id="KW-0240">DNA-directed RNA polymerase</keyword>
<dbReference type="NCBIfam" id="TIGR00690">
    <property type="entry name" value="rpoZ"/>
    <property type="match status" value="1"/>
</dbReference>
<evidence type="ECO:0000256" key="6">
    <source>
        <dbReference type="ARBA" id="ARBA00023163"/>
    </source>
</evidence>
<accession>A0A6J5KXV8</accession>
<dbReference type="GO" id="GO:0003899">
    <property type="term" value="F:DNA-directed RNA polymerase activity"/>
    <property type="evidence" value="ECO:0007669"/>
    <property type="project" value="UniProtKB-EC"/>
</dbReference>
<comment type="similarity">
    <text evidence="1">Belongs to the RNA polymerase subunit omega family.</text>
</comment>
<dbReference type="InterPro" id="IPR036161">
    <property type="entry name" value="RPB6/omega-like_sf"/>
</dbReference>
<dbReference type="EMBL" id="LR796187">
    <property type="protein sequence ID" value="CAB4126075.1"/>
    <property type="molecule type" value="Genomic_DNA"/>
</dbReference>
<dbReference type="GO" id="GO:0006351">
    <property type="term" value="P:DNA-templated transcription"/>
    <property type="evidence" value="ECO:0007669"/>
    <property type="project" value="InterPro"/>
</dbReference>
<evidence type="ECO:0000256" key="1">
    <source>
        <dbReference type="ARBA" id="ARBA00006711"/>
    </source>
</evidence>
<dbReference type="Gene3D" id="3.90.940.10">
    <property type="match status" value="1"/>
</dbReference>
<reference evidence="8" key="1">
    <citation type="submission" date="2020-04" db="EMBL/GenBank/DDBJ databases">
        <authorList>
            <person name="Chiriac C."/>
            <person name="Salcher M."/>
            <person name="Ghai R."/>
            <person name="Kavagutti S V."/>
        </authorList>
    </citation>
    <scope>NUCLEOTIDE SEQUENCE</scope>
</reference>
<evidence type="ECO:0000256" key="7">
    <source>
        <dbReference type="ARBA" id="ARBA00048552"/>
    </source>
</evidence>
<dbReference type="SMART" id="SM01409">
    <property type="entry name" value="RNA_pol_Rpb6"/>
    <property type="match status" value="1"/>
</dbReference>
<evidence type="ECO:0000313" key="8">
    <source>
        <dbReference type="EMBL" id="CAB4126075.1"/>
    </source>
</evidence>
<evidence type="ECO:0000256" key="3">
    <source>
        <dbReference type="ARBA" id="ARBA00022478"/>
    </source>
</evidence>
<dbReference type="InterPro" id="IPR003716">
    <property type="entry name" value="DNA-dir_RNA_pol_omega"/>
</dbReference>
<sequence length="78" mass="8884">MKPRVLSRGPEVDIEKCVRNTGSGRFDMVLIACARAREIKRQNRNSDQYEHRHTIVTALKDIESGLVDAPTYFAKVPK</sequence>
<protein>
    <recommendedName>
        <fullName evidence="2">DNA-directed RNA polymerase</fullName>
        <ecNumber evidence="2">2.7.7.6</ecNumber>
    </recommendedName>
</protein>
<dbReference type="EC" id="2.7.7.6" evidence="2"/>
<name>A0A6J5KXV8_9CAUD</name>
<organism evidence="8">
    <name type="scientific">uncultured Caudovirales phage</name>
    <dbReference type="NCBI Taxonomy" id="2100421"/>
    <lineage>
        <taxon>Viruses</taxon>
        <taxon>Duplodnaviria</taxon>
        <taxon>Heunggongvirae</taxon>
        <taxon>Uroviricota</taxon>
        <taxon>Caudoviricetes</taxon>
        <taxon>Peduoviridae</taxon>
        <taxon>Maltschvirus</taxon>
        <taxon>Maltschvirus maltsch</taxon>
    </lineage>
</organism>
<keyword evidence="4" id="KW-0808">Transferase</keyword>
<keyword evidence="5" id="KW-0548">Nucleotidyltransferase</keyword>
<keyword evidence="6" id="KW-0804">Transcription</keyword>
<evidence type="ECO:0000256" key="2">
    <source>
        <dbReference type="ARBA" id="ARBA00012418"/>
    </source>
</evidence>